<dbReference type="PROSITE" id="PS51186">
    <property type="entry name" value="GNAT"/>
    <property type="match status" value="1"/>
</dbReference>
<dbReference type="InterPro" id="IPR016181">
    <property type="entry name" value="Acyl_CoA_acyltransferase"/>
</dbReference>
<proteinExistence type="predicted"/>
<feature type="domain" description="N-acetyltransferase" evidence="3">
    <location>
        <begin position="5"/>
        <end position="160"/>
    </location>
</feature>
<evidence type="ECO:0000256" key="2">
    <source>
        <dbReference type="ARBA" id="ARBA00023315"/>
    </source>
</evidence>
<evidence type="ECO:0000313" key="5">
    <source>
        <dbReference type="Proteomes" id="UP000284605"/>
    </source>
</evidence>
<protein>
    <submittedName>
        <fullName evidence="4">GNAT family N-acetyltransferase</fullName>
    </submittedName>
</protein>
<dbReference type="EMBL" id="QYUK01000011">
    <property type="protein sequence ID" value="RJF89496.1"/>
    <property type="molecule type" value="Genomic_DNA"/>
</dbReference>
<evidence type="ECO:0000259" key="3">
    <source>
        <dbReference type="PROSITE" id="PS51186"/>
    </source>
</evidence>
<dbReference type="Proteomes" id="UP000284605">
    <property type="component" value="Unassembled WGS sequence"/>
</dbReference>
<gene>
    <name evidence="4" type="ORF">D3874_23065</name>
</gene>
<sequence length="160" mass="16917">MVSQPIIRPAQPDDVAALADLIRALNIYEGDRAETVDAGALAEQLFGQAPAASAFVAADAQGNLVGYAIYSDAYDGKCTMRVTHLNDLFVTQAARGFGLGRSLVAAVARAGRARGAQAVWWTSLASNARAHAFYDKLGASRTPIVAHWLEGEAFERLIAG</sequence>
<keyword evidence="5" id="KW-1185">Reference proteome</keyword>
<evidence type="ECO:0000313" key="4">
    <source>
        <dbReference type="EMBL" id="RJF89496.1"/>
    </source>
</evidence>
<dbReference type="AlphaFoldDB" id="A0A418WHH2"/>
<dbReference type="InterPro" id="IPR051016">
    <property type="entry name" value="Diverse_Substrate_AcTransf"/>
</dbReference>
<dbReference type="Gene3D" id="3.40.630.30">
    <property type="match status" value="1"/>
</dbReference>
<dbReference type="InterPro" id="IPR000182">
    <property type="entry name" value="GNAT_dom"/>
</dbReference>
<dbReference type="GO" id="GO:0008080">
    <property type="term" value="F:N-acetyltransferase activity"/>
    <property type="evidence" value="ECO:0007669"/>
    <property type="project" value="UniProtKB-ARBA"/>
</dbReference>
<keyword evidence="1 4" id="KW-0808">Transferase</keyword>
<dbReference type="PANTHER" id="PTHR10545:SF29">
    <property type="entry name" value="GH14572P-RELATED"/>
    <property type="match status" value="1"/>
</dbReference>
<organism evidence="4 5">
    <name type="scientific">Oleomonas cavernae</name>
    <dbReference type="NCBI Taxonomy" id="2320859"/>
    <lineage>
        <taxon>Bacteria</taxon>
        <taxon>Pseudomonadati</taxon>
        <taxon>Pseudomonadota</taxon>
        <taxon>Alphaproteobacteria</taxon>
        <taxon>Acetobacterales</taxon>
        <taxon>Acetobacteraceae</taxon>
        <taxon>Oleomonas</taxon>
    </lineage>
</organism>
<reference evidence="4 5" key="1">
    <citation type="submission" date="2018-09" db="EMBL/GenBank/DDBJ databases">
        <authorList>
            <person name="Zhu H."/>
        </authorList>
    </citation>
    <scope>NUCLEOTIDE SEQUENCE [LARGE SCALE GENOMIC DNA]</scope>
    <source>
        <strain evidence="4 5">K1W22B-8</strain>
    </source>
</reference>
<accession>A0A418WHH2</accession>
<dbReference type="PANTHER" id="PTHR10545">
    <property type="entry name" value="DIAMINE N-ACETYLTRANSFERASE"/>
    <property type="match status" value="1"/>
</dbReference>
<dbReference type="Pfam" id="PF00583">
    <property type="entry name" value="Acetyltransf_1"/>
    <property type="match status" value="1"/>
</dbReference>
<dbReference type="SUPFAM" id="SSF55729">
    <property type="entry name" value="Acyl-CoA N-acyltransferases (Nat)"/>
    <property type="match status" value="1"/>
</dbReference>
<name>A0A418WHH2_9PROT</name>
<evidence type="ECO:0000256" key="1">
    <source>
        <dbReference type="ARBA" id="ARBA00022679"/>
    </source>
</evidence>
<keyword evidence="2" id="KW-0012">Acyltransferase</keyword>
<comment type="caution">
    <text evidence="4">The sequence shown here is derived from an EMBL/GenBank/DDBJ whole genome shotgun (WGS) entry which is preliminary data.</text>
</comment>